<comment type="caution">
    <text evidence="18">The sequence shown here is derived from an EMBL/GenBank/DDBJ whole genome shotgun (WGS) entry which is preliminary data.</text>
</comment>
<dbReference type="Gene3D" id="2.40.170.20">
    <property type="entry name" value="TonB-dependent receptor, beta-barrel domain"/>
    <property type="match status" value="1"/>
</dbReference>
<evidence type="ECO:0000256" key="1">
    <source>
        <dbReference type="ARBA" id="ARBA00004571"/>
    </source>
</evidence>
<feature type="short sequence motif" description="TonB box" evidence="12">
    <location>
        <begin position="50"/>
        <end position="56"/>
    </location>
</feature>
<evidence type="ECO:0000256" key="13">
    <source>
        <dbReference type="RuleBase" id="RU003357"/>
    </source>
</evidence>
<evidence type="ECO:0000313" key="18">
    <source>
        <dbReference type="EMBL" id="KRG58746.1"/>
    </source>
</evidence>
<keyword evidence="15" id="KW-0732">Signal</keyword>
<dbReference type="InterPro" id="IPR039426">
    <property type="entry name" value="TonB-dep_rcpt-like"/>
</dbReference>
<accession>A0ABR5NLJ0</accession>
<dbReference type="PANTHER" id="PTHR32552">
    <property type="entry name" value="FERRICHROME IRON RECEPTOR-RELATED"/>
    <property type="match status" value="1"/>
</dbReference>
<comment type="similarity">
    <text evidence="11 13">Belongs to the TonB-dependent receptor family.</text>
</comment>
<dbReference type="PROSITE" id="PS52016">
    <property type="entry name" value="TONB_DEPENDENT_REC_3"/>
    <property type="match status" value="1"/>
</dbReference>
<evidence type="ECO:0000256" key="14">
    <source>
        <dbReference type="SAM" id="MobiDB-lite"/>
    </source>
</evidence>
<dbReference type="Proteomes" id="UP000050902">
    <property type="component" value="Unassembled WGS sequence"/>
</dbReference>
<evidence type="ECO:0000256" key="7">
    <source>
        <dbReference type="ARBA" id="ARBA00023065"/>
    </source>
</evidence>
<keyword evidence="7" id="KW-0406">Ion transport</keyword>
<reference evidence="18 19" key="1">
    <citation type="submission" date="2015-05" db="EMBL/GenBank/DDBJ databases">
        <title>Genome sequencing and analysis of members of genus Stenotrophomonas.</title>
        <authorList>
            <person name="Patil P.P."/>
            <person name="Midha S."/>
            <person name="Patil P.B."/>
        </authorList>
    </citation>
    <scope>NUCLEOTIDE SEQUENCE [LARGE SCALE GENOMIC DNA]</scope>
    <source>
        <strain evidence="18 19">DSM 12575</strain>
    </source>
</reference>
<dbReference type="Pfam" id="PF00593">
    <property type="entry name" value="TonB_dep_Rec_b-barrel"/>
    <property type="match status" value="1"/>
</dbReference>
<evidence type="ECO:0000256" key="10">
    <source>
        <dbReference type="ARBA" id="ARBA00023237"/>
    </source>
</evidence>
<dbReference type="InterPro" id="IPR036942">
    <property type="entry name" value="Beta-barrel_TonB_sf"/>
</dbReference>
<evidence type="ECO:0000313" key="19">
    <source>
        <dbReference type="Proteomes" id="UP000050902"/>
    </source>
</evidence>
<gene>
    <name evidence="18" type="ORF">ABB22_06055</name>
</gene>
<dbReference type="InterPro" id="IPR000531">
    <property type="entry name" value="Beta-barrel_TonB"/>
</dbReference>
<evidence type="ECO:0000256" key="2">
    <source>
        <dbReference type="ARBA" id="ARBA00022448"/>
    </source>
</evidence>
<evidence type="ECO:0000259" key="16">
    <source>
        <dbReference type="Pfam" id="PF00593"/>
    </source>
</evidence>
<feature type="compositionally biased region" description="Basic and acidic residues" evidence="14">
    <location>
        <begin position="286"/>
        <end position="298"/>
    </location>
</feature>
<dbReference type="PROSITE" id="PS00430">
    <property type="entry name" value="TONB_DEPENDENT_REC_1"/>
    <property type="match status" value="1"/>
</dbReference>
<dbReference type="Pfam" id="PF07715">
    <property type="entry name" value="Plug"/>
    <property type="match status" value="1"/>
</dbReference>
<sequence length="768" mass="83045">MGSRTFAVASMAALLAMPVSVLAQATAAVIEKQAREGSERETAKAHELDTVIVSATRRSEPLKDVPLSVSVMSQEELDAKGVVGYEGLAYETPGVILNRASANFNNFTARGIATNGYGAGLQSTVAIYIDELPISANGNSTILDPSLYDVERVEFLRGPQGTLFGSGSLAGALRILTHAPDPNVFEGSALVDLGVTGSGALRQRYNAMLNIPLAEDTMALRVVGFSRNEDGYIDNVGTGVKNANSLKSWGGRATLLWEPTDRLSAQMRLSREESTPEDSSLVNPDLGKDKRRSDRPDKFTGTMTNYNLTLGYQFDGVKLTSSSTWSDYKALFNVDLAGTYNQALAFALDGPGENRTFVQEVRLVSDTDGPLDWVLGGFHYKRDRDVFFGYRSNEQYLAQSGITGLPDEYYLRYHTYDVTREQALFGQLTWHFSDDVWATAGVRYGSIQAQGFTREGGYSSDYLTLAYYCSFYGVCGLPVTITPVEAATGAKARETGPSYRVSASWRPVPSITTYAAVATGFRAPVVNARAGSASTMDPDDLIIPYGADSDKLTNYELGLKGRWLDGRMAANFALYYIDWSDIQVQANRVSDQVQFATNIGGAYSRGLEFELMAMPAMGWTLALNGAFNQARVDRLTPAEAAMSGAVKDARLSGPKFSGSATANYSFDLPRNAQGNASLAVAHVGAYPNAFPHVPGQPGVVSPTFDYTQAHTVVNASVAAAFGTTTVGLYVENLFDDRSVNYVHPEAFIDGRYGVVRPRTVGVRVGYTF</sequence>
<dbReference type="InterPro" id="IPR012910">
    <property type="entry name" value="Plug_dom"/>
</dbReference>
<evidence type="ECO:0000256" key="11">
    <source>
        <dbReference type="PROSITE-ProRule" id="PRU01360"/>
    </source>
</evidence>
<protein>
    <submittedName>
        <fullName evidence="18">TonB-dependent receptor</fullName>
    </submittedName>
</protein>
<evidence type="ECO:0000256" key="3">
    <source>
        <dbReference type="ARBA" id="ARBA00022452"/>
    </source>
</evidence>
<evidence type="ECO:0000256" key="5">
    <source>
        <dbReference type="ARBA" id="ARBA00022692"/>
    </source>
</evidence>
<keyword evidence="8 12" id="KW-0798">TonB box</keyword>
<dbReference type="PANTHER" id="PTHR32552:SF81">
    <property type="entry name" value="TONB-DEPENDENT OUTER MEMBRANE RECEPTOR"/>
    <property type="match status" value="1"/>
</dbReference>
<keyword evidence="5 11" id="KW-0812">Transmembrane</keyword>
<feature type="region of interest" description="Disordered" evidence="14">
    <location>
        <begin position="267"/>
        <end position="299"/>
    </location>
</feature>
<evidence type="ECO:0000256" key="6">
    <source>
        <dbReference type="ARBA" id="ARBA00023004"/>
    </source>
</evidence>
<comment type="subcellular location">
    <subcellularLocation>
        <location evidence="1 11">Cell outer membrane</location>
        <topology evidence="1 11">Multi-pass membrane protein</topology>
    </subcellularLocation>
</comment>
<feature type="domain" description="TonB-dependent receptor plug" evidence="17">
    <location>
        <begin position="62"/>
        <end position="172"/>
    </location>
</feature>
<keyword evidence="3 11" id="KW-1134">Transmembrane beta strand</keyword>
<proteinExistence type="inferred from homology"/>
<organism evidence="18 19">
    <name type="scientific">Stenotrophomonas nitritireducens</name>
    <dbReference type="NCBI Taxonomy" id="83617"/>
    <lineage>
        <taxon>Bacteria</taxon>
        <taxon>Pseudomonadati</taxon>
        <taxon>Pseudomonadota</taxon>
        <taxon>Gammaproteobacteria</taxon>
        <taxon>Lysobacterales</taxon>
        <taxon>Lysobacteraceae</taxon>
        <taxon>Stenotrophomonas</taxon>
    </lineage>
</organism>
<dbReference type="SUPFAM" id="SSF56935">
    <property type="entry name" value="Porins"/>
    <property type="match status" value="1"/>
</dbReference>
<name>A0ABR5NLJ0_9GAMM</name>
<feature type="domain" description="TonB-dependent receptor-like beta-barrel" evidence="16">
    <location>
        <begin position="292"/>
        <end position="733"/>
    </location>
</feature>
<evidence type="ECO:0000259" key="17">
    <source>
        <dbReference type="Pfam" id="PF07715"/>
    </source>
</evidence>
<evidence type="ECO:0000256" key="15">
    <source>
        <dbReference type="SAM" id="SignalP"/>
    </source>
</evidence>
<keyword evidence="10 11" id="KW-0998">Cell outer membrane</keyword>
<keyword evidence="19" id="KW-1185">Reference proteome</keyword>
<keyword evidence="6" id="KW-0408">Iron</keyword>
<evidence type="ECO:0000256" key="8">
    <source>
        <dbReference type="ARBA" id="ARBA00023077"/>
    </source>
</evidence>
<keyword evidence="4" id="KW-0410">Iron transport</keyword>
<keyword evidence="18" id="KW-0675">Receptor</keyword>
<evidence type="ECO:0000256" key="12">
    <source>
        <dbReference type="PROSITE-ProRule" id="PRU10143"/>
    </source>
</evidence>
<dbReference type="EMBL" id="LDJG01000007">
    <property type="protein sequence ID" value="KRG58746.1"/>
    <property type="molecule type" value="Genomic_DNA"/>
</dbReference>
<feature type="chain" id="PRO_5046618278" evidence="15">
    <location>
        <begin position="24"/>
        <end position="768"/>
    </location>
</feature>
<keyword evidence="2 11" id="KW-0813">Transport</keyword>
<evidence type="ECO:0000256" key="4">
    <source>
        <dbReference type="ARBA" id="ARBA00022496"/>
    </source>
</evidence>
<feature type="signal peptide" evidence="15">
    <location>
        <begin position="1"/>
        <end position="23"/>
    </location>
</feature>
<evidence type="ECO:0000256" key="9">
    <source>
        <dbReference type="ARBA" id="ARBA00023136"/>
    </source>
</evidence>
<keyword evidence="9 11" id="KW-0472">Membrane</keyword>
<dbReference type="InterPro" id="IPR010916">
    <property type="entry name" value="TonB_box_CS"/>
</dbReference>